<dbReference type="SUPFAM" id="SSF101908">
    <property type="entry name" value="Putative isomerase YbhE"/>
    <property type="match status" value="1"/>
</dbReference>
<organism evidence="2 3">
    <name type="scientific">Paralvinella palmiformis</name>
    <dbReference type="NCBI Taxonomy" id="53620"/>
    <lineage>
        <taxon>Eukaryota</taxon>
        <taxon>Metazoa</taxon>
        <taxon>Spiralia</taxon>
        <taxon>Lophotrochozoa</taxon>
        <taxon>Annelida</taxon>
        <taxon>Polychaeta</taxon>
        <taxon>Sedentaria</taxon>
        <taxon>Canalipalpata</taxon>
        <taxon>Terebellida</taxon>
        <taxon>Terebelliformia</taxon>
        <taxon>Alvinellidae</taxon>
        <taxon>Paralvinella</taxon>
    </lineage>
</organism>
<dbReference type="Gene3D" id="2.130.10.10">
    <property type="entry name" value="YVTN repeat-like/Quinoprotein amine dehydrogenase"/>
    <property type="match status" value="1"/>
</dbReference>
<protein>
    <recommendedName>
        <fullName evidence="1">SOCS box domain-containing protein</fullName>
    </recommendedName>
</protein>
<feature type="domain" description="SOCS box" evidence="1">
    <location>
        <begin position="367"/>
        <end position="401"/>
    </location>
</feature>
<dbReference type="PROSITE" id="PS50225">
    <property type="entry name" value="SOCS"/>
    <property type="match status" value="1"/>
</dbReference>
<dbReference type="AlphaFoldDB" id="A0AAD9NBQ9"/>
<dbReference type="Proteomes" id="UP001208570">
    <property type="component" value="Unassembled WGS sequence"/>
</dbReference>
<dbReference type="SMART" id="SM00253">
    <property type="entry name" value="SOCS"/>
    <property type="match status" value="1"/>
</dbReference>
<dbReference type="EMBL" id="JAODUP010000068">
    <property type="protein sequence ID" value="KAK2164170.1"/>
    <property type="molecule type" value="Genomic_DNA"/>
</dbReference>
<dbReference type="SMART" id="SM00969">
    <property type="entry name" value="SOCS_box"/>
    <property type="match status" value="1"/>
</dbReference>
<evidence type="ECO:0000313" key="3">
    <source>
        <dbReference type="Proteomes" id="UP001208570"/>
    </source>
</evidence>
<name>A0AAD9NBQ9_9ANNE</name>
<gene>
    <name evidence="2" type="ORF">LSH36_68g15007</name>
</gene>
<dbReference type="InterPro" id="IPR036036">
    <property type="entry name" value="SOCS_box-like_dom_sf"/>
</dbReference>
<accession>A0AAD9NBQ9</accession>
<dbReference type="InterPro" id="IPR015943">
    <property type="entry name" value="WD40/YVTN_repeat-like_dom_sf"/>
</dbReference>
<dbReference type="Pfam" id="PF07525">
    <property type="entry name" value="SOCS_box"/>
    <property type="match status" value="1"/>
</dbReference>
<evidence type="ECO:0000259" key="1">
    <source>
        <dbReference type="PROSITE" id="PS50225"/>
    </source>
</evidence>
<evidence type="ECO:0000313" key="2">
    <source>
        <dbReference type="EMBL" id="KAK2164170.1"/>
    </source>
</evidence>
<dbReference type="GO" id="GO:0035556">
    <property type="term" value="P:intracellular signal transduction"/>
    <property type="evidence" value="ECO:0007669"/>
    <property type="project" value="InterPro"/>
</dbReference>
<comment type="caution">
    <text evidence="2">The sequence shown here is derived from an EMBL/GenBank/DDBJ whole genome shotgun (WGS) entry which is preliminary data.</text>
</comment>
<keyword evidence="3" id="KW-1185">Reference proteome</keyword>
<dbReference type="SUPFAM" id="SSF158235">
    <property type="entry name" value="SOCS box-like"/>
    <property type="match status" value="1"/>
</dbReference>
<proteinExistence type="predicted"/>
<reference evidence="2" key="1">
    <citation type="journal article" date="2023" name="Mol. Biol. Evol.">
        <title>Third-Generation Sequencing Reveals the Adaptive Role of the Epigenome in Three Deep-Sea Polychaetes.</title>
        <authorList>
            <person name="Perez M."/>
            <person name="Aroh O."/>
            <person name="Sun Y."/>
            <person name="Lan Y."/>
            <person name="Juniper S.K."/>
            <person name="Young C.R."/>
            <person name="Angers B."/>
            <person name="Qian P.Y."/>
        </authorList>
    </citation>
    <scope>NUCLEOTIDE SEQUENCE</scope>
    <source>
        <strain evidence="2">P08H-3</strain>
    </source>
</reference>
<sequence length="405" mass="46345">MGLETSKNAPGCVPPLSSFTSFQKPKPWSQVVSIPINKWKPELAEFWGFDHMEEWWCSKYFKVSKRPWSSFSVAYRCGSGRDKKLCSFTCEVLETGREEKLSGFVKDLSVIAFHQLIIVVQVILSRSVKLLVVNWKSGTLLGTYSFFYNREPCFQECMPSPDGSYLLCRQNFLLRRKCHHVMSFDSNIRVLYVKDGLCRRMFIIEDSLVLNCLGSGISFDPRYPSRVIVMASRQQDVTRGQISDDEDASGCIQMYDIHECQLLKSAESHTNTMIHHMRHTPDGSFFAVLCVNLSIFINCNVSVHSIQFYNSDTLQPVRTISLQGGISKFSHIPLFPMFSRNTDLVAISTGEQNSNVQLIQLPSQYHHNLQDICRHCIVGLTPRRFIDKLPLPAKLIAFLKYEVRL</sequence>
<dbReference type="InterPro" id="IPR001496">
    <property type="entry name" value="SOCS_box"/>
</dbReference>